<proteinExistence type="predicted"/>
<dbReference type="Pfam" id="PF19784">
    <property type="entry name" value="DUF6269"/>
    <property type="match status" value="1"/>
</dbReference>
<reference evidence="2" key="1">
    <citation type="journal article" date="2019" name="Int. J. Syst. Evol. Microbiol.">
        <title>The Global Catalogue of Microorganisms (GCM) 10K type strain sequencing project: providing services to taxonomists for standard genome sequencing and annotation.</title>
        <authorList>
            <consortium name="The Broad Institute Genomics Platform"/>
            <consortium name="The Broad Institute Genome Sequencing Center for Infectious Disease"/>
            <person name="Wu L."/>
            <person name="Ma J."/>
        </authorList>
    </citation>
    <scope>NUCLEOTIDE SEQUENCE [LARGE SCALE GENOMIC DNA]</scope>
    <source>
        <strain evidence="2">CGMCC 4.1469</strain>
    </source>
</reference>
<protein>
    <submittedName>
        <fullName evidence="1">DUF6269 family protein</fullName>
    </submittedName>
</protein>
<evidence type="ECO:0000313" key="1">
    <source>
        <dbReference type="EMBL" id="MFC5890887.1"/>
    </source>
</evidence>
<organism evidence="1 2">
    <name type="scientific">Kitasatospora aburaviensis</name>
    <dbReference type="NCBI Taxonomy" id="67265"/>
    <lineage>
        <taxon>Bacteria</taxon>
        <taxon>Bacillati</taxon>
        <taxon>Actinomycetota</taxon>
        <taxon>Actinomycetes</taxon>
        <taxon>Kitasatosporales</taxon>
        <taxon>Streptomycetaceae</taxon>
        <taxon>Kitasatospora</taxon>
    </lineage>
</organism>
<dbReference type="EMBL" id="JBHSOD010000101">
    <property type="protein sequence ID" value="MFC5890887.1"/>
    <property type="molecule type" value="Genomic_DNA"/>
</dbReference>
<keyword evidence="2" id="KW-1185">Reference proteome</keyword>
<dbReference type="RefSeq" id="WP_313762780.1">
    <property type="nucleotide sequence ID" value="NZ_BAAAVH010000059.1"/>
</dbReference>
<comment type="caution">
    <text evidence="1">The sequence shown here is derived from an EMBL/GenBank/DDBJ whole genome shotgun (WGS) entry which is preliminary data.</text>
</comment>
<dbReference type="InterPro" id="IPR046236">
    <property type="entry name" value="DUF6269"/>
</dbReference>
<gene>
    <name evidence="1" type="ORF">ACFP0N_38645</name>
</gene>
<dbReference type="Proteomes" id="UP001596067">
    <property type="component" value="Unassembled WGS sequence"/>
</dbReference>
<evidence type="ECO:0000313" key="2">
    <source>
        <dbReference type="Proteomes" id="UP001596067"/>
    </source>
</evidence>
<name>A0ABW1F8Z2_9ACTN</name>
<accession>A0ABW1F8Z2</accession>
<sequence length="68" mass="7696">MSDDRFDSVQIPHPLAVLEQIEQDHDAEQEAELRADDAPWGEVLARYIDVLTELIASQPAQPPEVEEE</sequence>